<dbReference type="EMBL" id="BX284601">
    <property type="protein sequence ID" value="CCD70783.1"/>
    <property type="molecule type" value="Genomic_DNA"/>
</dbReference>
<accession>Q9BPN9</accession>
<dbReference type="KEGG" id="cel:CELE_Y92H12BR.2"/>
<dbReference type="CTD" id="171706"/>
<dbReference type="RefSeq" id="NP_490851.1">
    <property type="nucleotide sequence ID" value="NM_058450.3"/>
</dbReference>
<sequence>MTTKRVPSKIVIAGSSKITLNDRFSAIPKPRVKATVMKAQPKRFSAQPKRFSVEYEEVEYVPKFMKPRPKPRQFIQQRAVIPIQNRVSFVNAMPVQRFYPRINNFVHRSHQMQNNFKKPFRQNFNHQNRKMFPGNNNRFQHPKQKQFPTMPAKKSVAELDRELDDYMRKPKHAPITI</sequence>
<evidence type="ECO:0000313" key="4">
    <source>
        <dbReference type="WormBase" id="Y92H12BR.2"/>
    </source>
</evidence>
<dbReference type="AlphaFoldDB" id="Q9BPN9"/>
<evidence type="ECO:0007829" key="5">
    <source>
        <dbReference type="PeptideAtlas" id="Q9BPN9"/>
    </source>
</evidence>
<evidence type="ECO:0000256" key="1">
    <source>
        <dbReference type="SAM" id="MobiDB-lite"/>
    </source>
</evidence>
<evidence type="ECO:0000313" key="3">
    <source>
        <dbReference type="Proteomes" id="UP000001940"/>
    </source>
</evidence>
<dbReference type="FunCoup" id="Q9BPN9">
    <property type="interactions" value="170"/>
</dbReference>
<organism evidence="2 3">
    <name type="scientific">Caenorhabditis elegans</name>
    <dbReference type="NCBI Taxonomy" id="6239"/>
    <lineage>
        <taxon>Eukaryota</taxon>
        <taxon>Metazoa</taxon>
        <taxon>Ecdysozoa</taxon>
        <taxon>Nematoda</taxon>
        <taxon>Chromadorea</taxon>
        <taxon>Rhabditida</taxon>
        <taxon>Rhabditina</taxon>
        <taxon>Rhabditomorpha</taxon>
        <taxon>Rhabditoidea</taxon>
        <taxon>Rhabditidae</taxon>
        <taxon>Peloderinae</taxon>
        <taxon>Caenorhabditis</taxon>
    </lineage>
</organism>
<dbReference type="Bgee" id="WBGene00022368">
    <property type="expression patterns" value="Expressed in germ line (C elegans) and 4 other cell types or tissues"/>
</dbReference>
<dbReference type="OrthoDB" id="5862502at2759"/>
<dbReference type="Proteomes" id="UP000001940">
    <property type="component" value="Chromosome I"/>
</dbReference>
<proteinExistence type="evidence at protein level"/>
<gene>
    <name evidence="2" type="ORF">CELE_Y92H12BR.2</name>
    <name evidence="2 4" type="ORF">Y92H12BR.2</name>
</gene>
<protein>
    <submittedName>
        <fullName evidence="2">Chromatin target of PRMT1 protein C-terminal domain-containing protein</fullName>
    </submittedName>
</protein>
<dbReference type="UCSC" id="Y92H12BR.2">
    <property type="organism name" value="c. elegans"/>
</dbReference>
<dbReference type="AGR" id="WB:WBGene00022368"/>
<dbReference type="PeptideAtlas" id="Q9BPN9"/>
<dbReference type="GeneID" id="171706"/>
<name>Q9BPN9_CAEEL</name>
<keyword evidence="5" id="KW-1267">Proteomics identification</keyword>
<dbReference type="PaxDb" id="6239-Y92H12BR.2"/>
<dbReference type="WormBase" id="Y92H12BR.2">
    <property type="protein sequence ID" value="CE26782"/>
    <property type="gene ID" value="WBGene00022368"/>
</dbReference>
<dbReference type="InParanoid" id="Q9BPN9"/>
<keyword evidence="3" id="KW-1185">Reference proteome</keyword>
<evidence type="ECO:0000313" key="2">
    <source>
        <dbReference type="EMBL" id="CCD70783.1"/>
    </source>
</evidence>
<dbReference type="eggNOG" id="ENOG502THUX">
    <property type="taxonomic scope" value="Eukaryota"/>
</dbReference>
<reference evidence="2 3" key="1">
    <citation type="journal article" date="1998" name="Science">
        <title>Genome sequence of the nematode C. elegans: a platform for investigating biology.</title>
        <authorList>
            <consortium name="The C. elegans sequencing consortium"/>
            <person name="Sulson J.E."/>
            <person name="Waterston R."/>
        </authorList>
    </citation>
    <scope>NUCLEOTIDE SEQUENCE [LARGE SCALE GENOMIC DNA]</scope>
    <source>
        <strain evidence="2 3">Bristol N2</strain>
    </source>
</reference>
<dbReference type="OMA" id="DYMRKPK"/>
<dbReference type="HOGENOM" id="CLU_1455641_0_0_1"/>
<feature type="region of interest" description="Disordered" evidence="1">
    <location>
        <begin position="133"/>
        <end position="152"/>
    </location>
</feature>